<evidence type="ECO:0000313" key="1">
    <source>
        <dbReference type="EMBL" id="GGF79179.1"/>
    </source>
</evidence>
<reference evidence="1 2" key="1">
    <citation type="journal article" date="2019" name="Int. J. Syst. Evol. Microbiol.">
        <title>The Global Catalogue of Microorganisms (GCM) 10K type strain sequencing project: providing services to taxonomists for standard genome sequencing and annotation.</title>
        <authorList>
            <consortium name="The Broad Institute Genomics Platform"/>
            <consortium name="The Broad Institute Genome Sequencing Center for Infectious Disease"/>
            <person name="Wu L."/>
            <person name="Ma J."/>
        </authorList>
    </citation>
    <scope>NUCLEOTIDE SEQUENCE [LARGE SCALE GENOMIC DNA]</scope>
    <source>
        <strain evidence="1 2">CGMCC 1.12720</strain>
    </source>
</reference>
<organism evidence="1 2">
    <name type="scientific">Hymenobacter qilianensis</name>
    <dbReference type="NCBI Taxonomy" id="1385715"/>
    <lineage>
        <taxon>Bacteria</taxon>
        <taxon>Pseudomonadati</taxon>
        <taxon>Bacteroidota</taxon>
        <taxon>Cytophagia</taxon>
        <taxon>Cytophagales</taxon>
        <taxon>Hymenobacteraceae</taxon>
        <taxon>Hymenobacter</taxon>
    </lineage>
</organism>
<proteinExistence type="predicted"/>
<evidence type="ECO:0000313" key="2">
    <source>
        <dbReference type="Proteomes" id="UP000605392"/>
    </source>
</evidence>
<dbReference type="Proteomes" id="UP000605392">
    <property type="component" value="Unassembled WGS sequence"/>
</dbReference>
<sequence length="255" mass="28281">MMPKLLFFLALTLLPAAPAPPLTGPQLVQQSIAYHDPQGKWPTLRTRLFFQSTSAAGQASTFEVELDNATGYFCHISHPGGREVVKGVVNGQEVLLLDGQPHFTAAEQKQYRLVAGAVQAARNFYTYLYGLPMKLRDAGTRVAAEAPQQSLRGKTYPTVQVSYDPAVGQDTWSFYLDPRTSALRAYRFSHNKEPNDGEYVLLDQELTVKGVKLPKTRKWYLNKDDSFLATDLLLKAEPLTSRRLPTPGPVGATKN</sequence>
<dbReference type="EMBL" id="BMFN01000005">
    <property type="protein sequence ID" value="GGF79179.1"/>
    <property type="molecule type" value="Genomic_DNA"/>
</dbReference>
<protein>
    <submittedName>
        <fullName evidence="1">Uncharacterized protein</fullName>
    </submittedName>
</protein>
<gene>
    <name evidence="1" type="ORF">GCM10011375_37770</name>
</gene>
<keyword evidence="2" id="KW-1185">Reference proteome</keyword>
<name>A0ACB5PWJ3_9BACT</name>
<accession>A0ACB5PWJ3</accession>
<comment type="caution">
    <text evidence="1">The sequence shown here is derived from an EMBL/GenBank/DDBJ whole genome shotgun (WGS) entry which is preliminary data.</text>
</comment>